<dbReference type="Pfam" id="PF07631">
    <property type="entry name" value="PSD4"/>
    <property type="match status" value="1"/>
</dbReference>
<feature type="signal peptide" evidence="1">
    <location>
        <begin position="1"/>
        <end position="22"/>
    </location>
</feature>
<dbReference type="RefSeq" id="WP_161967969.1">
    <property type="nucleotide sequence ID" value="NZ_NIDE01000017.1"/>
</dbReference>
<dbReference type="GO" id="GO:0020037">
    <property type="term" value="F:heme binding"/>
    <property type="evidence" value="ECO:0007669"/>
    <property type="project" value="InterPro"/>
</dbReference>
<evidence type="ECO:0000259" key="4">
    <source>
        <dbReference type="Pfam" id="PF07627"/>
    </source>
</evidence>
<dbReference type="InterPro" id="IPR013042">
    <property type="entry name" value="DUF1592"/>
</dbReference>
<feature type="chain" id="PRO_5012036356" description="Cellulose-binding domain protein" evidence="1">
    <location>
        <begin position="23"/>
        <end position="636"/>
    </location>
</feature>
<evidence type="ECO:0000259" key="6">
    <source>
        <dbReference type="Pfam" id="PF07637"/>
    </source>
</evidence>
<feature type="domain" description="DUF1595" evidence="6">
    <location>
        <begin position="221"/>
        <end position="281"/>
    </location>
</feature>
<comment type="caution">
    <text evidence="7">The sequence shown here is derived from an EMBL/GenBank/DDBJ whole genome shotgun (WGS) entry which is preliminary data.</text>
</comment>
<evidence type="ECO:0000259" key="5">
    <source>
        <dbReference type="Pfam" id="PF07631"/>
    </source>
</evidence>
<dbReference type="AlphaFoldDB" id="A0A225D3U6"/>
<dbReference type="InterPro" id="IPR013043">
    <property type="entry name" value="DUF1595"/>
</dbReference>
<dbReference type="Proteomes" id="UP000214646">
    <property type="component" value="Unassembled WGS sequence"/>
</dbReference>
<sequence length="636" mass="69798">MNRLPLALLAVSIAFAARPAVAADAAPASFAKEIRPLLATYCAKCHNDDMQEGGVNYAPFTDDGAALARPKLWKRAKGRVSTGEMPPEGAKMPTAPEKEKLVQWMTFAAGYLDCDPARRDPGPAPLRRLTRTEYNNTINDLFGVPFDAGTAVGLPEDPVGEGHFDNLAVNLSLSPAVMDKYFAAADKVVERIFGSEWYANGARQRVFVVKPGDKLPERDAARQIVTNLARRAFRRPARAEDVARLLGFYDRAKAKGDSFEDAVRATLKPVLVSPQFLFRIEEDRPPAGKVAGVVIDDHELAVRLSYFLWSTMPDAELFKLADAGQLSTPAVLEKQVQRMLKDQRAKALTNGFAIQWLHVDKLTAARPTTEFFPTFNDQLKRAMRDEVIAFFEAIRTEDRSVLDLLDADYTFVNEPLAKHYGIAGVSGDKLRKVTLEPAHHRGGVLGMGAVLALTSHTFRTSPTQRGKYVLDVIFGTPPSPPPPNVGTIKDDKPAKGKKAPMTFKEQLAQHATQASCAGCHRKIDPLGFALDNYNAVGAWREGTPDNPLDTTGVLPSGEKVGGAADLKRVILSRKDDFAKNFTAKLLEYALGRELDAYDDCTVRDAHVAMQKNGYKLSALVTEIVTSVPFRQRRATK</sequence>
<dbReference type="InterPro" id="IPR013039">
    <property type="entry name" value="DUF1588"/>
</dbReference>
<accession>A0A225D3U6</accession>
<reference evidence="8" key="1">
    <citation type="submission" date="2017-06" db="EMBL/GenBank/DDBJ databases">
        <title>Genome analysis of Fimbriiglobus ruber SP5, the first member of the order Planctomycetales with confirmed chitinolytic capability.</title>
        <authorList>
            <person name="Ravin N.V."/>
            <person name="Rakitin A.L."/>
            <person name="Ivanova A.A."/>
            <person name="Beletsky A.V."/>
            <person name="Kulichevskaya I.S."/>
            <person name="Mardanov A.V."/>
            <person name="Dedysh S.N."/>
        </authorList>
    </citation>
    <scope>NUCLEOTIDE SEQUENCE [LARGE SCALE GENOMIC DNA]</scope>
    <source>
        <strain evidence="8">SP5</strain>
    </source>
</reference>
<evidence type="ECO:0000313" key="7">
    <source>
        <dbReference type="EMBL" id="OWK36172.1"/>
    </source>
</evidence>
<protein>
    <recommendedName>
        <fullName evidence="9">Cellulose-binding domain protein</fullName>
    </recommendedName>
</protein>
<organism evidence="7 8">
    <name type="scientific">Fimbriiglobus ruber</name>
    <dbReference type="NCBI Taxonomy" id="1908690"/>
    <lineage>
        <taxon>Bacteria</taxon>
        <taxon>Pseudomonadati</taxon>
        <taxon>Planctomycetota</taxon>
        <taxon>Planctomycetia</taxon>
        <taxon>Gemmatales</taxon>
        <taxon>Gemmataceae</taxon>
        <taxon>Fimbriiglobus</taxon>
    </lineage>
</organism>
<keyword evidence="1" id="KW-0732">Signal</keyword>
<dbReference type="InterPro" id="IPR036909">
    <property type="entry name" value="Cyt_c-like_dom_sf"/>
</dbReference>
<dbReference type="InterPro" id="IPR013036">
    <property type="entry name" value="DUF1587"/>
</dbReference>
<dbReference type="InterPro" id="IPR011478">
    <property type="entry name" value="DUF1585"/>
</dbReference>
<gene>
    <name evidence="7" type="ORF">FRUB_08735</name>
</gene>
<evidence type="ECO:0000313" key="8">
    <source>
        <dbReference type="Proteomes" id="UP000214646"/>
    </source>
</evidence>
<dbReference type="Pfam" id="PF07627">
    <property type="entry name" value="PSCyt3"/>
    <property type="match status" value="1"/>
</dbReference>
<feature type="domain" description="DUF1588" evidence="4">
    <location>
        <begin position="441"/>
        <end position="541"/>
    </location>
</feature>
<dbReference type="Pfam" id="PF07637">
    <property type="entry name" value="PSD5"/>
    <property type="match status" value="1"/>
</dbReference>
<dbReference type="SUPFAM" id="SSF46626">
    <property type="entry name" value="Cytochrome c"/>
    <property type="match status" value="1"/>
</dbReference>
<dbReference type="Pfam" id="PF07624">
    <property type="entry name" value="PSD2"/>
    <property type="match status" value="1"/>
</dbReference>
<dbReference type="EMBL" id="NIDE01000017">
    <property type="protein sequence ID" value="OWK36172.1"/>
    <property type="molecule type" value="Genomic_DNA"/>
</dbReference>
<evidence type="ECO:0000259" key="3">
    <source>
        <dbReference type="Pfam" id="PF07626"/>
    </source>
</evidence>
<evidence type="ECO:0000256" key="1">
    <source>
        <dbReference type="SAM" id="SignalP"/>
    </source>
</evidence>
<dbReference type="GO" id="GO:0009055">
    <property type="term" value="F:electron transfer activity"/>
    <property type="evidence" value="ECO:0007669"/>
    <property type="project" value="InterPro"/>
</dbReference>
<dbReference type="Pfam" id="PF07626">
    <property type="entry name" value="PSD3"/>
    <property type="match status" value="1"/>
</dbReference>
<keyword evidence="8" id="KW-1185">Reference proteome</keyword>
<dbReference type="OrthoDB" id="175242at2"/>
<feature type="domain" description="DUF1587" evidence="3">
    <location>
        <begin position="127"/>
        <end position="193"/>
    </location>
</feature>
<feature type="domain" description="DUF1592" evidence="5">
    <location>
        <begin position="295"/>
        <end position="422"/>
    </location>
</feature>
<proteinExistence type="predicted"/>
<feature type="domain" description="DUF1585" evidence="2">
    <location>
        <begin position="556"/>
        <end position="629"/>
    </location>
</feature>
<name>A0A225D3U6_9BACT</name>
<evidence type="ECO:0008006" key="9">
    <source>
        <dbReference type="Google" id="ProtNLM"/>
    </source>
</evidence>
<evidence type="ECO:0000259" key="2">
    <source>
        <dbReference type="Pfam" id="PF07624"/>
    </source>
</evidence>